<evidence type="ECO:0000313" key="2">
    <source>
        <dbReference type="EMBL" id="KAG5456787.1"/>
    </source>
</evidence>
<name>A0A8H8DG97_9FUNG</name>
<dbReference type="EMBL" id="JAEFCI010011158">
    <property type="protein sequence ID" value="KAG5456787.1"/>
    <property type="molecule type" value="Genomic_DNA"/>
</dbReference>
<feature type="non-terminal residue" evidence="2">
    <location>
        <position position="1"/>
    </location>
</feature>
<sequence length="170" mass="18832">FGTVSTWRLWPIRRRALFCESRYATKRLRSVAPMRFRVPDSIYPPAQGGGGPSWNAWCPPGGAGHGKFFFFLGGGGGGSEGEGWERERERRGGRGEEGERRGRGSGRIFPIQISARNLHNFRRATGPNAALKRVRRPSRCGSIDPFRDLRSALKKDPPPTLASVKPSLNT</sequence>
<dbReference type="Proteomes" id="UP000673691">
    <property type="component" value="Unassembled WGS sequence"/>
</dbReference>
<feature type="compositionally biased region" description="Basic and acidic residues" evidence="1">
    <location>
        <begin position="83"/>
        <end position="102"/>
    </location>
</feature>
<feature type="compositionally biased region" description="Basic and acidic residues" evidence="1">
    <location>
        <begin position="145"/>
        <end position="157"/>
    </location>
</feature>
<feature type="region of interest" description="Disordered" evidence="1">
    <location>
        <begin position="126"/>
        <end position="170"/>
    </location>
</feature>
<organism evidence="2 3">
    <name type="scientific">Olpidium bornovanus</name>
    <dbReference type="NCBI Taxonomy" id="278681"/>
    <lineage>
        <taxon>Eukaryota</taxon>
        <taxon>Fungi</taxon>
        <taxon>Fungi incertae sedis</taxon>
        <taxon>Olpidiomycota</taxon>
        <taxon>Olpidiomycotina</taxon>
        <taxon>Olpidiomycetes</taxon>
        <taxon>Olpidiales</taxon>
        <taxon>Olpidiaceae</taxon>
        <taxon>Olpidium</taxon>
    </lineage>
</organism>
<accession>A0A8H8DG97</accession>
<evidence type="ECO:0000256" key="1">
    <source>
        <dbReference type="SAM" id="MobiDB-lite"/>
    </source>
</evidence>
<evidence type="ECO:0000313" key="3">
    <source>
        <dbReference type="Proteomes" id="UP000673691"/>
    </source>
</evidence>
<gene>
    <name evidence="2" type="ORF">BJ554DRAFT_3368</name>
</gene>
<dbReference type="AlphaFoldDB" id="A0A8H8DG97"/>
<feature type="region of interest" description="Disordered" evidence="1">
    <location>
        <begin position="76"/>
        <end position="107"/>
    </location>
</feature>
<protein>
    <submittedName>
        <fullName evidence="2">Uncharacterized protein</fullName>
    </submittedName>
</protein>
<reference evidence="2 3" key="1">
    <citation type="journal article" name="Sci. Rep.">
        <title>Genome-scale phylogenetic analyses confirm Olpidium as the closest living zoosporic fungus to the non-flagellated, terrestrial fungi.</title>
        <authorList>
            <person name="Chang Y."/>
            <person name="Rochon D."/>
            <person name="Sekimoto S."/>
            <person name="Wang Y."/>
            <person name="Chovatia M."/>
            <person name="Sandor L."/>
            <person name="Salamov A."/>
            <person name="Grigoriev I.V."/>
            <person name="Stajich J.E."/>
            <person name="Spatafora J.W."/>
        </authorList>
    </citation>
    <scope>NUCLEOTIDE SEQUENCE [LARGE SCALE GENOMIC DNA]</scope>
    <source>
        <strain evidence="2">S191</strain>
    </source>
</reference>
<proteinExistence type="predicted"/>
<keyword evidence="3" id="KW-1185">Reference proteome</keyword>
<comment type="caution">
    <text evidence="2">The sequence shown here is derived from an EMBL/GenBank/DDBJ whole genome shotgun (WGS) entry which is preliminary data.</text>
</comment>